<accession>A0A917IZ86</accession>
<keyword evidence="2" id="KW-1185">Reference proteome</keyword>
<sequence>MGAAQDIANLPLTNKLSILNGKASFLFPDKAENIARATNIMAADANANRETRIVFDLGQQRLVFFARELYVTSNNSLPETLANGNEAESKSKVLTNKDSLLSVLVTPGGYDSTESAILINTLYVKTQDNAVFSINAFINPEAYKNKAAFQQLTEKVFASLLKGERRINFKARTETWPIFGGNKKFVIALPEGFVVTKDKKYDFEVLKFQKIKDIADTNWLSLTIYTGHHPSYFYGEYDFTNDNAVKSGGKFLGKPVEWLCFTSEEKKLYLKEQKISADQIENGLIVHIAMLGNNLFSIDEITGLIEGIKLE</sequence>
<evidence type="ECO:0000313" key="1">
    <source>
        <dbReference type="EMBL" id="GGH70964.1"/>
    </source>
</evidence>
<dbReference type="Proteomes" id="UP000627292">
    <property type="component" value="Unassembled WGS sequence"/>
</dbReference>
<dbReference type="EMBL" id="BMIB01000003">
    <property type="protein sequence ID" value="GGH70964.1"/>
    <property type="molecule type" value="Genomic_DNA"/>
</dbReference>
<dbReference type="RefSeq" id="WP_188953593.1">
    <property type="nucleotide sequence ID" value="NZ_BMIB01000003.1"/>
</dbReference>
<gene>
    <name evidence="1" type="ORF">GCM10011379_29800</name>
</gene>
<name>A0A917IZ86_9BACT</name>
<organism evidence="1 2">
    <name type="scientific">Filimonas zeae</name>
    <dbReference type="NCBI Taxonomy" id="1737353"/>
    <lineage>
        <taxon>Bacteria</taxon>
        <taxon>Pseudomonadati</taxon>
        <taxon>Bacteroidota</taxon>
        <taxon>Chitinophagia</taxon>
        <taxon>Chitinophagales</taxon>
        <taxon>Chitinophagaceae</taxon>
        <taxon>Filimonas</taxon>
    </lineage>
</organism>
<protein>
    <submittedName>
        <fullName evidence="1">Uncharacterized protein</fullName>
    </submittedName>
</protein>
<reference evidence="1" key="2">
    <citation type="submission" date="2020-09" db="EMBL/GenBank/DDBJ databases">
        <authorList>
            <person name="Sun Q."/>
            <person name="Zhou Y."/>
        </authorList>
    </citation>
    <scope>NUCLEOTIDE SEQUENCE</scope>
    <source>
        <strain evidence="1">CGMCC 1.15290</strain>
    </source>
</reference>
<evidence type="ECO:0000313" key="2">
    <source>
        <dbReference type="Proteomes" id="UP000627292"/>
    </source>
</evidence>
<dbReference type="AlphaFoldDB" id="A0A917IZ86"/>
<proteinExistence type="predicted"/>
<reference evidence="1" key="1">
    <citation type="journal article" date="2014" name="Int. J. Syst. Evol. Microbiol.">
        <title>Complete genome sequence of Corynebacterium casei LMG S-19264T (=DSM 44701T), isolated from a smear-ripened cheese.</title>
        <authorList>
            <consortium name="US DOE Joint Genome Institute (JGI-PGF)"/>
            <person name="Walter F."/>
            <person name="Albersmeier A."/>
            <person name="Kalinowski J."/>
            <person name="Ruckert C."/>
        </authorList>
    </citation>
    <scope>NUCLEOTIDE SEQUENCE</scope>
    <source>
        <strain evidence="1">CGMCC 1.15290</strain>
    </source>
</reference>
<comment type="caution">
    <text evidence="1">The sequence shown here is derived from an EMBL/GenBank/DDBJ whole genome shotgun (WGS) entry which is preliminary data.</text>
</comment>